<dbReference type="AlphaFoldDB" id="T1KRV7"/>
<proteinExistence type="predicted"/>
<dbReference type="HOGENOM" id="CLU_744595_0_0_1"/>
<dbReference type="InterPro" id="IPR023674">
    <property type="entry name" value="Ribosomal_uL1-like"/>
</dbReference>
<evidence type="ECO:0000313" key="2">
    <source>
        <dbReference type="EnsemblMetazoa" id="tetur19g00870.1"/>
    </source>
</evidence>
<organism evidence="2 3">
    <name type="scientific">Tetranychus urticae</name>
    <name type="common">Two-spotted spider mite</name>
    <dbReference type="NCBI Taxonomy" id="32264"/>
    <lineage>
        <taxon>Eukaryota</taxon>
        <taxon>Metazoa</taxon>
        <taxon>Ecdysozoa</taxon>
        <taxon>Arthropoda</taxon>
        <taxon>Chelicerata</taxon>
        <taxon>Arachnida</taxon>
        <taxon>Acari</taxon>
        <taxon>Acariformes</taxon>
        <taxon>Trombidiformes</taxon>
        <taxon>Prostigmata</taxon>
        <taxon>Eleutherengona</taxon>
        <taxon>Raphignathae</taxon>
        <taxon>Tetranychoidea</taxon>
        <taxon>Tetranychidae</taxon>
        <taxon>Tetranychus</taxon>
    </lineage>
</organism>
<accession>T1KRV7</accession>
<keyword evidence="3" id="KW-1185">Reference proteome</keyword>
<feature type="compositionally biased region" description="Basic and acidic residues" evidence="1">
    <location>
        <begin position="353"/>
        <end position="372"/>
    </location>
</feature>
<reference evidence="2" key="2">
    <citation type="submission" date="2015-06" db="UniProtKB">
        <authorList>
            <consortium name="EnsemblMetazoa"/>
        </authorList>
    </citation>
    <scope>IDENTIFICATION</scope>
</reference>
<protein>
    <recommendedName>
        <fullName evidence="4">Ribosomal protein L1</fullName>
    </recommendedName>
</protein>
<dbReference type="OrthoDB" id="10251727at2759"/>
<name>T1KRV7_TETUR</name>
<dbReference type="EnsemblMetazoa" id="tetur19g00870.1">
    <property type="protein sequence ID" value="tetur19g00870.1"/>
    <property type="gene ID" value="tetur19g00870"/>
</dbReference>
<dbReference type="SUPFAM" id="SSF56808">
    <property type="entry name" value="Ribosomal protein L1"/>
    <property type="match status" value="1"/>
</dbReference>
<dbReference type="Proteomes" id="UP000015104">
    <property type="component" value="Unassembled WGS sequence"/>
</dbReference>
<reference evidence="3" key="1">
    <citation type="submission" date="2011-08" db="EMBL/GenBank/DDBJ databases">
        <authorList>
            <person name="Rombauts S."/>
        </authorList>
    </citation>
    <scope>NUCLEOTIDE SEQUENCE</scope>
    <source>
        <strain evidence="3">London</strain>
    </source>
</reference>
<sequence length="372" mass="42929">MMETYVERTKIDEVVRVFKNYAAKSVEKVKENSLNETNVKKKKINLLSVEEQEDKFLQLAGFSMDDKMHLQITLKVPPTNMTTYIHNFRPVPHPFHDLVDATICLIVIDKSHQPLKDRELDLRLTRDFYTQKLLTAGVDEDLVKHRLFILPMRELLTEYRLPQMKRRLATSYDVFLADTRLIKNRFKLLPSFLGQKFWVEKKKFPTGVVLKHKGSSLKHSFERALRTATLYMTGHGVDTSIQFGVFKQPEQHLADNLEFILRNVYKIYGNCVQILKIKSKASLAVPFYADLTKPISSLKKLIPRTPRLDSKPIDDEHPFVEGAKLIVYPSGKTKLKRKVNDENDAKTNGNADGKSKEKTIENNSKKVKAETV</sequence>
<dbReference type="eggNOG" id="KOG1685">
    <property type="taxonomic scope" value="Eukaryota"/>
</dbReference>
<evidence type="ECO:0008006" key="4">
    <source>
        <dbReference type="Google" id="ProtNLM"/>
    </source>
</evidence>
<dbReference type="EMBL" id="CAEY01000418">
    <property type="status" value="NOT_ANNOTATED_CDS"/>
    <property type="molecule type" value="Genomic_DNA"/>
</dbReference>
<evidence type="ECO:0000313" key="3">
    <source>
        <dbReference type="Proteomes" id="UP000015104"/>
    </source>
</evidence>
<dbReference type="Pfam" id="PF00687">
    <property type="entry name" value="Ribosomal_L1"/>
    <property type="match status" value="1"/>
</dbReference>
<dbReference type="InterPro" id="IPR028364">
    <property type="entry name" value="Ribosomal_uL1/biogenesis"/>
</dbReference>
<gene>
    <name evidence="2" type="primary">107366709</name>
</gene>
<dbReference type="OMA" id="ICMIVID"/>
<dbReference type="STRING" id="32264.T1KRV7"/>
<dbReference type="KEGG" id="tut:107366709"/>
<feature type="region of interest" description="Disordered" evidence="1">
    <location>
        <begin position="336"/>
        <end position="372"/>
    </location>
</feature>
<evidence type="ECO:0000256" key="1">
    <source>
        <dbReference type="SAM" id="MobiDB-lite"/>
    </source>
</evidence>